<keyword evidence="2" id="KW-1133">Transmembrane helix</keyword>
<dbReference type="Gene3D" id="3.90.190.10">
    <property type="entry name" value="Protein tyrosine phosphatase superfamily"/>
    <property type="match status" value="1"/>
</dbReference>
<dbReference type="Ensembl" id="ENSMMOT00000002365.1">
    <property type="protein sequence ID" value="ENSMMOP00000002324.1"/>
    <property type="gene ID" value="ENSMMOG00000001895.1"/>
</dbReference>
<evidence type="ECO:0000313" key="6">
    <source>
        <dbReference type="Ensembl" id="ENSMMOP00000002324.1"/>
    </source>
</evidence>
<dbReference type="InterPro" id="IPR000242">
    <property type="entry name" value="PTP_cat"/>
</dbReference>
<dbReference type="SMART" id="SM00404">
    <property type="entry name" value="PTPc_motif"/>
    <property type="match status" value="1"/>
</dbReference>
<dbReference type="Proteomes" id="UP000261620">
    <property type="component" value="Unplaced"/>
</dbReference>
<dbReference type="InterPro" id="IPR029021">
    <property type="entry name" value="Prot-tyrosine_phosphatase-like"/>
</dbReference>
<evidence type="ECO:0000259" key="4">
    <source>
        <dbReference type="PROSITE" id="PS50055"/>
    </source>
</evidence>
<reference evidence="6" key="2">
    <citation type="submission" date="2025-09" db="UniProtKB">
        <authorList>
            <consortium name="Ensembl"/>
        </authorList>
    </citation>
    <scope>IDENTIFICATION</scope>
</reference>
<dbReference type="GO" id="GO:0043235">
    <property type="term" value="C:receptor complex"/>
    <property type="evidence" value="ECO:0007669"/>
    <property type="project" value="TreeGrafter"/>
</dbReference>
<feature type="domain" description="Tyrosine-protein phosphatase" evidence="4">
    <location>
        <begin position="1"/>
        <end position="131"/>
    </location>
</feature>
<sequence length="159" mass="18092">DLLVITRSEEPESNWTLREFTVKNVRTVKHFHFTAWPDHGVPQGTTVLIQFRELVREHIQREGTTAPTVVHCSAGVGRTGTLIALDVLLQQLDTEGVVGINAFVHKMRLSRPHMVQTESQYVFLHRCIMDSLPPEGNLYENTDMIYVNATALREFHTNA</sequence>
<organism evidence="6 7">
    <name type="scientific">Mola mola</name>
    <name type="common">Ocean sunfish</name>
    <name type="synonym">Tetraodon mola</name>
    <dbReference type="NCBI Taxonomy" id="94237"/>
    <lineage>
        <taxon>Eukaryota</taxon>
        <taxon>Metazoa</taxon>
        <taxon>Chordata</taxon>
        <taxon>Craniata</taxon>
        <taxon>Vertebrata</taxon>
        <taxon>Euteleostomi</taxon>
        <taxon>Actinopterygii</taxon>
        <taxon>Neopterygii</taxon>
        <taxon>Teleostei</taxon>
        <taxon>Neoteleostei</taxon>
        <taxon>Acanthomorphata</taxon>
        <taxon>Eupercaria</taxon>
        <taxon>Tetraodontiformes</taxon>
        <taxon>Molidae</taxon>
        <taxon>Mola</taxon>
    </lineage>
</organism>
<feature type="domain" description="Tyrosine specific protein phosphatases" evidence="5">
    <location>
        <begin position="49"/>
        <end position="122"/>
    </location>
</feature>
<dbReference type="PROSITE" id="PS50056">
    <property type="entry name" value="TYR_PHOSPHATASE_2"/>
    <property type="match status" value="1"/>
</dbReference>
<dbReference type="SUPFAM" id="SSF52799">
    <property type="entry name" value="(Phosphotyrosine protein) phosphatases II"/>
    <property type="match status" value="1"/>
</dbReference>
<dbReference type="PROSITE" id="PS50055">
    <property type="entry name" value="TYR_PHOSPHATASE_PTP"/>
    <property type="match status" value="1"/>
</dbReference>
<evidence type="ECO:0000256" key="1">
    <source>
        <dbReference type="ARBA" id="ARBA00022692"/>
    </source>
</evidence>
<dbReference type="PANTHER" id="PTHR46957:SF10">
    <property type="entry name" value="PROTEIN TYROSINE PHOSPHATASE, RECEPTOR TYPE, H"/>
    <property type="match status" value="1"/>
</dbReference>
<name>A0A3Q3W1T4_MOLML</name>
<dbReference type="InterPro" id="IPR003595">
    <property type="entry name" value="Tyr_Pase_cat"/>
</dbReference>
<evidence type="ECO:0008006" key="8">
    <source>
        <dbReference type="Google" id="ProtNLM"/>
    </source>
</evidence>
<dbReference type="PANTHER" id="PTHR46957">
    <property type="entry name" value="CYTOKINE RECEPTOR"/>
    <property type="match status" value="1"/>
</dbReference>
<dbReference type="OMA" id="QDANTSM"/>
<evidence type="ECO:0000259" key="5">
    <source>
        <dbReference type="PROSITE" id="PS50056"/>
    </source>
</evidence>
<dbReference type="InterPro" id="IPR050713">
    <property type="entry name" value="RTP_Phos/Ushers"/>
</dbReference>
<dbReference type="PROSITE" id="PS00383">
    <property type="entry name" value="TYR_PHOSPHATASE_1"/>
    <property type="match status" value="1"/>
</dbReference>
<protein>
    <recommendedName>
        <fullName evidence="8">Protein tyrosine phosphatase receptor type H</fullName>
    </recommendedName>
</protein>
<dbReference type="STRING" id="94237.ENSMMOP00000002324"/>
<evidence type="ECO:0000313" key="7">
    <source>
        <dbReference type="Proteomes" id="UP000261620"/>
    </source>
</evidence>
<dbReference type="PRINTS" id="PR00700">
    <property type="entry name" value="PRTYPHPHTASE"/>
</dbReference>
<dbReference type="InterPro" id="IPR000387">
    <property type="entry name" value="Tyr_Pase_dom"/>
</dbReference>
<dbReference type="Pfam" id="PF00102">
    <property type="entry name" value="Y_phosphatase"/>
    <property type="match status" value="1"/>
</dbReference>
<accession>A0A3Q3W1T4</accession>
<evidence type="ECO:0000256" key="3">
    <source>
        <dbReference type="ARBA" id="ARBA00023180"/>
    </source>
</evidence>
<keyword evidence="7" id="KW-1185">Reference proteome</keyword>
<dbReference type="SMART" id="SM00194">
    <property type="entry name" value="PTPc"/>
    <property type="match status" value="1"/>
</dbReference>
<proteinExistence type="predicted"/>
<keyword evidence="2" id="KW-0472">Membrane</keyword>
<dbReference type="InterPro" id="IPR016130">
    <property type="entry name" value="Tyr_Pase_AS"/>
</dbReference>
<keyword evidence="1" id="KW-0812">Transmembrane</keyword>
<reference evidence="6" key="1">
    <citation type="submission" date="2025-08" db="UniProtKB">
        <authorList>
            <consortium name="Ensembl"/>
        </authorList>
    </citation>
    <scope>IDENTIFICATION</scope>
</reference>
<keyword evidence="3" id="KW-0325">Glycoprotein</keyword>
<evidence type="ECO:0000256" key="2">
    <source>
        <dbReference type="ARBA" id="ARBA00022989"/>
    </source>
</evidence>
<dbReference type="AlphaFoldDB" id="A0A3Q3W1T4"/>
<dbReference type="GO" id="GO:0004725">
    <property type="term" value="F:protein tyrosine phosphatase activity"/>
    <property type="evidence" value="ECO:0007669"/>
    <property type="project" value="InterPro"/>
</dbReference>